<evidence type="ECO:0000313" key="2">
    <source>
        <dbReference type="Proteomes" id="UP000185544"/>
    </source>
</evidence>
<dbReference type="AlphaFoldDB" id="A0A1L6MVE3"/>
<name>A0A1L6MVE3_9BACT</name>
<dbReference type="KEGG" id="pabo:BCY86_01500"/>
<keyword evidence="2" id="KW-1185">Reference proteome</keyword>
<dbReference type="Proteomes" id="UP000185544">
    <property type="component" value="Chromosome"/>
</dbReference>
<organism evidence="1 2">
    <name type="scientific">Pajaroellobacter abortibovis</name>
    <dbReference type="NCBI Taxonomy" id="1882918"/>
    <lineage>
        <taxon>Bacteria</taxon>
        <taxon>Pseudomonadati</taxon>
        <taxon>Myxococcota</taxon>
        <taxon>Polyangia</taxon>
        <taxon>Polyangiales</taxon>
        <taxon>Polyangiaceae</taxon>
    </lineage>
</organism>
<evidence type="ECO:0000313" key="1">
    <source>
        <dbReference type="EMBL" id="APR99503.1"/>
    </source>
</evidence>
<gene>
    <name evidence="1" type="ORF">BCY86_01500</name>
</gene>
<protein>
    <submittedName>
        <fullName evidence="1">Uncharacterized protein</fullName>
    </submittedName>
</protein>
<dbReference type="EMBL" id="CP016908">
    <property type="protein sequence ID" value="APR99503.1"/>
    <property type="molecule type" value="Genomic_DNA"/>
</dbReference>
<reference evidence="1 2" key="1">
    <citation type="submission" date="2016-08" db="EMBL/GenBank/DDBJ databases">
        <title>Identification and validation of antigenic proteins from Pajaroellobacter abortibovis using de-novo genome sequence assembly and reverse vaccinology.</title>
        <authorList>
            <person name="Welly B.T."/>
            <person name="Miller M.R."/>
            <person name="Stott J.L."/>
            <person name="Blanchard M.T."/>
            <person name="Islas-Trejo A.D."/>
            <person name="O'Rourke S.M."/>
            <person name="Young A.E."/>
            <person name="Medrano J.F."/>
            <person name="Van Eenennaam A.L."/>
        </authorList>
    </citation>
    <scope>NUCLEOTIDE SEQUENCE [LARGE SCALE GENOMIC DNA]</scope>
    <source>
        <strain evidence="1 2">BTF92-0548A/99-0131</strain>
    </source>
</reference>
<sequence length="73" mass="8094">MGAHVGFFYTHLKNTKFALTYHSQITTPMKGASNITTQNSSFDFETKTSFAIPHTFKAATVISLFQDKSAPFS</sequence>
<accession>A0A1L6MVE3</accession>
<proteinExistence type="predicted"/>